<dbReference type="SUPFAM" id="SSF53187">
    <property type="entry name" value="Zn-dependent exopeptidases"/>
    <property type="match status" value="1"/>
</dbReference>
<dbReference type="InterPro" id="IPR001948">
    <property type="entry name" value="Peptidase_M18"/>
</dbReference>
<keyword evidence="3" id="KW-1185">Reference proteome</keyword>
<gene>
    <name evidence="2" type="ORF">Syun_007542</name>
</gene>
<dbReference type="AlphaFoldDB" id="A0AAP0Q2H2"/>
<evidence type="ECO:0000313" key="3">
    <source>
        <dbReference type="Proteomes" id="UP001420932"/>
    </source>
</evidence>
<dbReference type="GO" id="GO:0008270">
    <property type="term" value="F:zinc ion binding"/>
    <property type="evidence" value="ECO:0007669"/>
    <property type="project" value="InterPro"/>
</dbReference>
<dbReference type="EMBL" id="JBBNAF010000003">
    <property type="protein sequence ID" value="KAK9161201.1"/>
    <property type="molecule type" value="Genomic_DNA"/>
</dbReference>
<protein>
    <submittedName>
        <fullName evidence="2">Uncharacterized protein</fullName>
    </submittedName>
</protein>
<dbReference type="GO" id="GO:0006508">
    <property type="term" value="P:proteolysis"/>
    <property type="evidence" value="ECO:0007669"/>
    <property type="project" value="InterPro"/>
</dbReference>
<reference evidence="2 3" key="1">
    <citation type="submission" date="2024-01" db="EMBL/GenBank/DDBJ databases">
        <title>Genome assemblies of Stephania.</title>
        <authorList>
            <person name="Yang L."/>
        </authorList>
    </citation>
    <scope>NUCLEOTIDE SEQUENCE [LARGE SCALE GENOMIC DNA]</scope>
    <source>
        <strain evidence="2">YNDBR</strain>
        <tissue evidence="2">Leaf</tissue>
    </source>
</reference>
<sequence length="121" mass="13611">MLKRTCNGVQAFPNLVSQILHYIPIKKIGFRIQAVNPKKFNQEDLLASEAGCEPDDICDFKLQACDTQPSVLGGAMKEFIFSGRLDNLCMSFCSKDRNFELFFLKLFSNAPLIALALWNGM</sequence>
<dbReference type="PANTHER" id="PTHR28570:SF16">
    <property type="entry name" value="ASPARTYL AMINOPEPTIDASE-RELATED"/>
    <property type="match status" value="1"/>
</dbReference>
<name>A0AAP0Q2H2_9MAGN</name>
<proteinExistence type="predicted"/>
<comment type="caution">
    <text evidence="2">The sequence shown here is derived from an EMBL/GenBank/DDBJ whole genome shotgun (WGS) entry which is preliminary data.</text>
</comment>
<keyword evidence="1" id="KW-1133">Transmembrane helix</keyword>
<organism evidence="2 3">
    <name type="scientific">Stephania yunnanensis</name>
    <dbReference type="NCBI Taxonomy" id="152371"/>
    <lineage>
        <taxon>Eukaryota</taxon>
        <taxon>Viridiplantae</taxon>
        <taxon>Streptophyta</taxon>
        <taxon>Embryophyta</taxon>
        <taxon>Tracheophyta</taxon>
        <taxon>Spermatophyta</taxon>
        <taxon>Magnoliopsida</taxon>
        <taxon>Ranunculales</taxon>
        <taxon>Menispermaceae</taxon>
        <taxon>Menispermoideae</taxon>
        <taxon>Cissampelideae</taxon>
        <taxon>Stephania</taxon>
    </lineage>
</organism>
<dbReference type="GO" id="GO:0004177">
    <property type="term" value="F:aminopeptidase activity"/>
    <property type="evidence" value="ECO:0007669"/>
    <property type="project" value="InterPro"/>
</dbReference>
<dbReference type="Gene3D" id="3.40.630.10">
    <property type="entry name" value="Zn peptidases"/>
    <property type="match status" value="1"/>
</dbReference>
<evidence type="ECO:0000256" key="1">
    <source>
        <dbReference type="SAM" id="Phobius"/>
    </source>
</evidence>
<dbReference type="Proteomes" id="UP001420932">
    <property type="component" value="Unassembled WGS sequence"/>
</dbReference>
<accession>A0AAP0Q2H2</accession>
<keyword evidence="1" id="KW-0472">Membrane</keyword>
<keyword evidence="1" id="KW-0812">Transmembrane</keyword>
<dbReference type="PANTHER" id="PTHR28570">
    <property type="entry name" value="ASPARTYL AMINOPEPTIDASE"/>
    <property type="match status" value="1"/>
</dbReference>
<evidence type="ECO:0000313" key="2">
    <source>
        <dbReference type="EMBL" id="KAK9161201.1"/>
    </source>
</evidence>
<dbReference type="Pfam" id="PF02127">
    <property type="entry name" value="Peptidase_M18"/>
    <property type="match status" value="1"/>
</dbReference>
<feature type="transmembrane region" description="Helical" evidence="1">
    <location>
        <begin position="99"/>
        <end position="118"/>
    </location>
</feature>